<dbReference type="AlphaFoldDB" id="A0A437UNC4"/>
<dbReference type="GO" id="GO:0008360">
    <property type="term" value="P:regulation of cell shape"/>
    <property type="evidence" value="ECO:0007669"/>
    <property type="project" value="UniProtKB-KW"/>
</dbReference>
<evidence type="ECO:0000256" key="8">
    <source>
        <dbReference type="PIRSR" id="PIRSR618044-2"/>
    </source>
</evidence>
<keyword evidence="10" id="KW-0812">Transmembrane</keyword>
<keyword evidence="12" id="KW-0645">Protease</keyword>
<dbReference type="GO" id="GO:0071555">
    <property type="term" value="P:cell wall organization"/>
    <property type="evidence" value="ECO:0007669"/>
    <property type="project" value="UniProtKB-KW"/>
</dbReference>
<dbReference type="GO" id="GO:0006508">
    <property type="term" value="P:proteolysis"/>
    <property type="evidence" value="ECO:0007669"/>
    <property type="project" value="InterPro"/>
</dbReference>
<evidence type="ECO:0000256" key="4">
    <source>
        <dbReference type="ARBA" id="ARBA00022960"/>
    </source>
</evidence>
<gene>
    <name evidence="12" type="ORF">EK398_09885</name>
</gene>
<comment type="similarity">
    <text evidence="1 9">Belongs to the peptidase S11 family.</text>
</comment>
<reference evidence="12 13" key="1">
    <citation type="submission" date="2018-12" db="EMBL/GenBank/DDBJ databases">
        <title>A novel vanA-carrying plasmid in a clinical isolate of Enterococcus avium.</title>
        <authorList>
            <person name="Bernasconi O.J."/>
            <person name="Luzzaro F."/>
            <person name="Endimiani A."/>
        </authorList>
    </citation>
    <scope>NUCLEOTIDE SEQUENCE [LARGE SCALE GENOMIC DNA]</scope>
    <source>
        <strain evidence="12 13">LC0559/18</strain>
    </source>
</reference>
<dbReference type="PANTHER" id="PTHR21581">
    <property type="entry name" value="D-ALANYL-D-ALANINE CARBOXYPEPTIDASE"/>
    <property type="match status" value="1"/>
</dbReference>
<dbReference type="EMBL" id="RYZS01000001">
    <property type="protein sequence ID" value="RVU95115.1"/>
    <property type="molecule type" value="Genomic_DNA"/>
</dbReference>
<evidence type="ECO:0000256" key="1">
    <source>
        <dbReference type="ARBA" id="ARBA00007164"/>
    </source>
</evidence>
<dbReference type="SUPFAM" id="SSF56601">
    <property type="entry name" value="beta-lactamase/transpeptidase-like"/>
    <property type="match status" value="1"/>
</dbReference>
<dbReference type="GO" id="GO:0009002">
    <property type="term" value="F:serine-type D-Ala-D-Ala carboxypeptidase activity"/>
    <property type="evidence" value="ECO:0007669"/>
    <property type="project" value="InterPro"/>
</dbReference>
<comment type="caution">
    <text evidence="12">The sequence shown here is derived from an EMBL/GenBank/DDBJ whole genome shotgun (WGS) entry which is preliminary data.</text>
</comment>
<dbReference type="RefSeq" id="WP_127978970.1">
    <property type="nucleotide sequence ID" value="NZ_JARPVY010000008.1"/>
</dbReference>
<dbReference type="GO" id="GO:0009252">
    <property type="term" value="P:peptidoglycan biosynthetic process"/>
    <property type="evidence" value="ECO:0007669"/>
    <property type="project" value="UniProtKB-KW"/>
</dbReference>
<evidence type="ECO:0000313" key="12">
    <source>
        <dbReference type="EMBL" id="RVU95115.1"/>
    </source>
</evidence>
<dbReference type="Proteomes" id="UP000288388">
    <property type="component" value="Unassembled WGS sequence"/>
</dbReference>
<dbReference type="PANTHER" id="PTHR21581:SF11">
    <property type="entry name" value="D-ALANYL-D-ALANINE CARBOXYPEPTIDASE DACA"/>
    <property type="match status" value="1"/>
</dbReference>
<keyword evidence="2" id="KW-0732">Signal</keyword>
<feature type="transmembrane region" description="Helical" evidence="10">
    <location>
        <begin position="6"/>
        <end position="28"/>
    </location>
</feature>
<protein>
    <submittedName>
        <fullName evidence="12">D-alanyl-D-alanine carboxypeptidase</fullName>
    </submittedName>
</protein>
<sequence>MKKPQALRTVTIIMASLLIVTISSFFFYRESKMEIETVSIDSPAAIAVDTKNMDILYQKNAESPRSIASLTKLLLVYVVMDQIKLEKLSWEDSYSLSNYGAEIGSIPSLSNVPMNSFQKYSVRELMNGVLIASANNCAITLAEGIAGSEDAFIKIIEEYLATWGISSYSLVNVTGLDPEFIEKTTVESEEYNKFSAYDMAMISTKLINDFPEVLEITKQKGFTFSNVYFDNYNKLLPAMKYGYKGVDGLKTGTTDTAGACLISTCNKDDKRIITVVLGAGSDKERYRDTIKLLDYSYKKKGIKI</sequence>
<feature type="domain" description="Peptidase S11 D-alanyl-D-alanine carboxypeptidase A N-terminal" evidence="11">
    <location>
        <begin position="36"/>
        <end position="279"/>
    </location>
</feature>
<feature type="active site" evidence="7">
    <location>
        <position position="133"/>
    </location>
</feature>
<evidence type="ECO:0000256" key="10">
    <source>
        <dbReference type="SAM" id="Phobius"/>
    </source>
</evidence>
<evidence type="ECO:0000256" key="5">
    <source>
        <dbReference type="ARBA" id="ARBA00022984"/>
    </source>
</evidence>
<dbReference type="InterPro" id="IPR012338">
    <property type="entry name" value="Beta-lactam/transpept-like"/>
</dbReference>
<keyword evidence="4" id="KW-0133">Cell shape</keyword>
<keyword evidence="10" id="KW-0472">Membrane</keyword>
<keyword evidence="12" id="KW-0121">Carboxypeptidase</keyword>
<dbReference type="PRINTS" id="PR00725">
    <property type="entry name" value="DADACBPTASE1"/>
</dbReference>
<keyword evidence="5" id="KW-0573">Peptidoglycan synthesis</keyword>
<keyword evidence="3" id="KW-0378">Hydrolase</keyword>
<keyword evidence="6" id="KW-0961">Cell wall biogenesis/degradation</keyword>
<evidence type="ECO:0000256" key="9">
    <source>
        <dbReference type="RuleBase" id="RU004016"/>
    </source>
</evidence>
<evidence type="ECO:0000256" key="3">
    <source>
        <dbReference type="ARBA" id="ARBA00022801"/>
    </source>
</evidence>
<name>A0A437UNC4_ENTAV</name>
<dbReference type="InterPro" id="IPR001967">
    <property type="entry name" value="Peptidase_S11_N"/>
</dbReference>
<evidence type="ECO:0000256" key="2">
    <source>
        <dbReference type="ARBA" id="ARBA00022729"/>
    </source>
</evidence>
<feature type="active site" description="Proton acceptor" evidence="7">
    <location>
        <position position="72"/>
    </location>
</feature>
<feature type="active site" description="Acyl-ester intermediate" evidence="7">
    <location>
        <position position="69"/>
    </location>
</feature>
<keyword evidence="10" id="KW-1133">Transmembrane helix</keyword>
<evidence type="ECO:0000259" key="11">
    <source>
        <dbReference type="Pfam" id="PF00768"/>
    </source>
</evidence>
<dbReference type="Pfam" id="PF00768">
    <property type="entry name" value="Peptidase_S11"/>
    <property type="match status" value="1"/>
</dbReference>
<dbReference type="Gene3D" id="3.40.710.10">
    <property type="entry name" value="DD-peptidase/beta-lactamase superfamily"/>
    <property type="match status" value="1"/>
</dbReference>
<proteinExistence type="inferred from homology"/>
<accession>A0A437UNC4</accession>
<feature type="binding site" evidence="8">
    <location>
        <position position="250"/>
    </location>
    <ligand>
        <name>substrate</name>
    </ligand>
</feature>
<dbReference type="InterPro" id="IPR018044">
    <property type="entry name" value="Peptidase_S11"/>
</dbReference>
<evidence type="ECO:0000256" key="6">
    <source>
        <dbReference type="ARBA" id="ARBA00023316"/>
    </source>
</evidence>
<evidence type="ECO:0000313" key="13">
    <source>
        <dbReference type="Proteomes" id="UP000288388"/>
    </source>
</evidence>
<evidence type="ECO:0000256" key="7">
    <source>
        <dbReference type="PIRSR" id="PIRSR618044-1"/>
    </source>
</evidence>
<organism evidence="12 13">
    <name type="scientific">Enterococcus avium</name>
    <name type="common">Streptococcus avium</name>
    <dbReference type="NCBI Taxonomy" id="33945"/>
    <lineage>
        <taxon>Bacteria</taxon>
        <taxon>Bacillati</taxon>
        <taxon>Bacillota</taxon>
        <taxon>Bacilli</taxon>
        <taxon>Lactobacillales</taxon>
        <taxon>Enterococcaceae</taxon>
        <taxon>Enterococcus</taxon>
    </lineage>
</organism>